<dbReference type="EMBL" id="SGPM01000176">
    <property type="protein sequence ID" value="THH28489.1"/>
    <property type="molecule type" value="Genomic_DNA"/>
</dbReference>
<protein>
    <submittedName>
        <fullName evidence="3">Uncharacterized protein</fullName>
    </submittedName>
</protein>
<evidence type="ECO:0000256" key="2">
    <source>
        <dbReference type="SAM" id="SignalP"/>
    </source>
</evidence>
<feature type="chain" id="PRO_5020707345" evidence="2">
    <location>
        <begin position="21"/>
        <end position="271"/>
    </location>
</feature>
<keyword evidence="2" id="KW-0732">Signal</keyword>
<feature type="compositionally biased region" description="Low complexity" evidence="1">
    <location>
        <begin position="249"/>
        <end position="258"/>
    </location>
</feature>
<evidence type="ECO:0000256" key="1">
    <source>
        <dbReference type="SAM" id="MobiDB-lite"/>
    </source>
</evidence>
<evidence type="ECO:0000313" key="3">
    <source>
        <dbReference type="EMBL" id="THH28489.1"/>
    </source>
</evidence>
<dbReference type="OrthoDB" id="2787798at2759"/>
<sequence>MHASTVAILAIAVAAVPAFAQPVYIRQDASGAFKISAGDIKDGIDIGNSLIGAAGNLKQVITGHSRREVKELFSRAFEEELMARQDASGASVINSIKTAWHDGKSVFDAFRGTSTSNSLPIHRRQDESGAFKISTGDIKDGVDIVNGVVNAAGNLKHVITGHSRREVGELLTRALEEELMARQDDSGAFKIDTGMIKDGIDIGNGLINAAGNLKHVITGHSKRVHRVHRPHSRPAAHARPVVGPVSTLQRPQAPAPQAAANKRFFSLNELD</sequence>
<evidence type="ECO:0000313" key="4">
    <source>
        <dbReference type="Proteomes" id="UP000308730"/>
    </source>
</evidence>
<name>A0A4S4MR52_9APHY</name>
<dbReference type="Proteomes" id="UP000308730">
    <property type="component" value="Unassembled WGS sequence"/>
</dbReference>
<feature type="region of interest" description="Disordered" evidence="1">
    <location>
        <begin position="230"/>
        <end position="258"/>
    </location>
</feature>
<comment type="caution">
    <text evidence="3">The sequence shown here is derived from an EMBL/GenBank/DDBJ whole genome shotgun (WGS) entry which is preliminary data.</text>
</comment>
<gene>
    <name evidence="3" type="ORF">EUX98_g5701</name>
</gene>
<reference evidence="3 4" key="1">
    <citation type="submission" date="2019-02" db="EMBL/GenBank/DDBJ databases">
        <title>Genome sequencing of the rare red list fungi Antrodiella citrinella (Flaviporus citrinellus).</title>
        <authorList>
            <person name="Buettner E."/>
            <person name="Kellner H."/>
        </authorList>
    </citation>
    <scope>NUCLEOTIDE SEQUENCE [LARGE SCALE GENOMIC DNA]</scope>
    <source>
        <strain evidence="3 4">DSM 108506</strain>
    </source>
</reference>
<accession>A0A4S4MR52</accession>
<proteinExistence type="predicted"/>
<feature type="signal peptide" evidence="2">
    <location>
        <begin position="1"/>
        <end position="20"/>
    </location>
</feature>
<keyword evidence="4" id="KW-1185">Reference proteome</keyword>
<dbReference type="AlphaFoldDB" id="A0A4S4MR52"/>
<organism evidence="3 4">
    <name type="scientific">Antrodiella citrinella</name>
    <dbReference type="NCBI Taxonomy" id="2447956"/>
    <lineage>
        <taxon>Eukaryota</taxon>
        <taxon>Fungi</taxon>
        <taxon>Dikarya</taxon>
        <taxon>Basidiomycota</taxon>
        <taxon>Agaricomycotina</taxon>
        <taxon>Agaricomycetes</taxon>
        <taxon>Polyporales</taxon>
        <taxon>Steccherinaceae</taxon>
        <taxon>Antrodiella</taxon>
    </lineage>
</organism>